<feature type="region of interest" description="Disordered" evidence="3">
    <location>
        <begin position="1"/>
        <end position="22"/>
    </location>
</feature>
<evidence type="ECO:0000256" key="3">
    <source>
        <dbReference type="SAM" id="MobiDB-lite"/>
    </source>
</evidence>
<dbReference type="EMBL" id="CAJA01000444">
    <property type="protein sequence ID" value="CCH74977.1"/>
    <property type="molecule type" value="Genomic_DNA"/>
</dbReference>
<evidence type="ECO:0000256" key="2">
    <source>
        <dbReference type="ARBA" id="ARBA00023315"/>
    </source>
</evidence>
<dbReference type="AlphaFoldDB" id="W6K0K1"/>
<dbReference type="CDD" id="cd04301">
    <property type="entry name" value="NAT_SF"/>
    <property type="match status" value="1"/>
</dbReference>
<dbReference type="RefSeq" id="WP_083433927.1">
    <property type="nucleotide sequence ID" value="NZ_HG764815.1"/>
</dbReference>
<organism evidence="5 6">
    <name type="scientific">Nostocoides australiense Ben110</name>
    <dbReference type="NCBI Taxonomy" id="1193182"/>
    <lineage>
        <taxon>Bacteria</taxon>
        <taxon>Bacillati</taxon>
        <taxon>Actinomycetota</taxon>
        <taxon>Actinomycetes</taxon>
        <taxon>Micrococcales</taxon>
        <taxon>Intrasporangiaceae</taxon>
        <taxon>Nostocoides</taxon>
    </lineage>
</organism>
<feature type="domain" description="N-acetyltransferase" evidence="4">
    <location>
        <begin position="1"/>
        <end position="144"/>
    </location>
</feature>
<accession>W6K0K1</accession>
<evidence type="ECO:0000259" key="4">
    <source>
        <dbReference type="PROSITE" id="PS51186"/>
    </source>
</evidence>
<dbReference type="InterPro" id="IPR050832">
    <property type="entry name" value="Bact_Acetyltransf"/>
</dbReference>
<dbReference type="STRING" id="1193182.BN11_4990037"/>
<sequence length="203" mass="22215">MQLRHATSADRDQIASVTRSAFEEGEDGPVARVLEMLERTDAVRASLVATEDDRIVGHVQLNRSWIDARERLVDVVVLSPLSVAPDRQGQGIGTALVAAALAEAERLGDPAVFLEGGWDYYGERGFRRASEFGFSRPSPRIPDRAFQVALLPSWQAWMVGSLVYCEAFWATDTVGLRDPLLMEMEARSAASPTEEPRQAGASA</sequence>
<evidence type="ECO:0000313" key="5">
    <source>
        <dbReference type="EMBL" id="CCH74977.1"/>
    </source>
</evidence>
<name>W6K0K1_9MICO</name>
<keyword evidence="6" id="KW-1185">Reference proteome</keyword>
<proteinExistence type="predicted"/>
<evidence type="ECO:0000256" key="1">
    <source>
        <dbReference type="ARBA" id="ARBA00022679"/>
    </source>
</evidence>
<keyword evidence="2 5" id="KW-0012">Acyltransferase</keyword>
<reference evidence="5 6" key="1">
    <citation type="journal article" date="2013" name="ISME J.">
        <title>A metabolic model for members of the genus Tetrasphaera involved in enhanced biological phosphorus removal.</title>
        <authorList>
            <person name="Kristiansen R."/>
            <person name="Nguyen H.T.T."/>
            <person name="Saunders A.M."/>
            <person name="Nielsen J.L."/>
            <person name="Wimmer R."/>
            <person name="Le V.Q."/>
            <person name="McIlroy S.J."/>
            <person name="Petrovski S."/>
            <person name="Seviour R.J."/>
            <person name="Calteau A."/>
            <person name="Nielsen K.L."/>
            <person name="Nielsen P.H."/>
        </authorList>
    </citation>
    <scope>NUCLEOTIDE SEQUENCE [LARGE SCALE GENOMIC DNA]</scope>
    <source>
        <strain evidence="5 6">Ben110</strain>
    </source>
</reference>
<protein>
    <submittedName>
        <fullName evidence="5">Putative acyltransferase</fullName>
    </submittedName>
</protein>
<dbReference type="InterPro" id="IPR000182">
    <property type="entry name" value="GNAT_dom"/>
</dbReference>
<dbReference type="GO" id="GO:0016747">
    <property type="term" value="F:acyltransferase activity, transferring groups other than amino-acyl groups"/>
    <property type="evidence" value="ECO:0007669"/>
    <property type="project" value="InterPro"/>
</dbReference>
<dbReference type="PANTHER" id="PTHR43877">
    <property type="entry name" value="AMINOALKYLPHOSPHONATE N-ACETYLTRANSFERASE-RELATED-RELATED"/>
    <property type="match status" value="1"/>
</dbReference>
<gene>
    <name evidence="5" type="ORF">BN11_4990037</name>
</gene>
<dbReference type="Gene3D" id="3.40.630.30">
    <property type="match status" value="1"/>
</dbReference>
<comment type="caution">
    <text evidence="5">The sequence shown here is derived from an EMBL/GenBank/DDBJ whole genome shotgun (WGS) entry which is preliminary data.</text>
</comment>
<dbReference type="SUPFAM" id="SSF55729">
    <property type="entry name" value="Acyl-CoA N-acyltransferases (Nat)"/>
    <property type="match status" value="1"/>
</dbReference>
<dbReference type="OrthoDB" id="9797178at2"/>
<dbReference type="Proteomes" id="UP000035763">
    <property type="component" value="Unassembled WGS sequence"/>
</dbReference>
<dbReference type="InterPro" id="IPR016181">
    <property type="entry name" value="Acyl_CoA_acyltransferase"/>
</dbReference>
<dbReference type="PROSITE" id="PS51186">
    <property type="entry name" value="GNAT"/>
    <property type="match status" value="1"/>
</dbReference>
<dbReference type="Pfam" id="PF00583">
    <property type="entry name" value="Acetyltransf_1"/>
    <property type="match status" value="1"/>
</dbReference>
<keyword evidence="1 5" id="KW-0808">Transferase</keyword>
<evidence type="ECO:0000313" key="6">
    <source>
        <dbReference type="Proteomes" id="UP000035763"/>
    </source>
</evidence>